<organism evidence="6 7">
    <name type="scientific">Candidatus Beckwithbacteria bacterium CG10_big_fil_rev_8_21_14_0_10_34_10</name>
    <dbReference type="NCBI Taxonomy" id="1974495"/>
    <lineage>
        <taxon>Bacteria</taxon>
        <taxon>Candidatus Beckwithiibacteriota</taxon>
    </lineage>
</organism>
<dbReference type="AlphaFoldDB" id="A0A2H0WA27"/>
<dbReference type="GO" id="GO:0004577">
    <property type="term" value="F:N-acetylglucosaminyldiphosphodolichol N-acetylglucosaminyltransferase activity"/>
    <property type="evidence" value="ECO:0007669"/>
    <property type="project" value="TreeGrafter"/>
</dbReference>
<dbReference type="EMBL" id="PEZT01000006">
    <property type="protein sequence ID" value="PIS09524.1"/>
    <property type="molecule type" value="Genomic_DNA"/>
</dbReference>
<dbReference type="PANTHER" id="PTHR12154:SF4">
    <property type="entry name" value="UDP-N-ACETYLGLUCOSAMINE TRANSFERASE SUBUNIT ALG14 HOMOLOG"/>
    <property type="match status" value="1"/>
</dbReference>
<keyword evidence="3" id="KW-0256">Endoplasmic reticulum</keyword>
<evidence type="ECO:0000256" key="3">
    <source>
        <dbReference type="ARBA" id="ARBA00022824"/>
    </source>
</evidence>
<protein>
    <submittedName>
        <fullName evidence="6">UDP-N-acetylglucosamine--LPS N-acetylglucosamine transferase</fullName>
    </submittedName>
</protein>
<evidence type="ECO:0000256" key="5">
    <source>
        <dbReference type="ARBA" id="ARBA00023136"/>
    </source>
</evidence>
<dbReference type="Proteomes" id="UP000230093">
    <property type="component" value="Unassembled WGS sequence"/>
</dbReference>
<dbReference type="PANTHER" id="PTHR12154">
    <property type="entry name" value="GLYCOSYL TRANSFERASE-RELATED"/>
    <property type="match status" value="1"/>
</dbReference>
<keyword evidence="6" id="KW-0808">Transferase</keyword>
<dbReference type="NCBIfam" id="NF041549">
    <property type="entry name" value="PssD"/>
    <property type="match status" value="1"/>
</dbReference>
<dbReference type="InterPro" id="IPR013969">
    <property type="entry name" value="Oligosacch_biosynth_Alg14"/>
</dbReference>
<proteinExistence type="predicted"/>
<comment type="subcellular location">
    <subcellularLocation>
        <location evidence="1">Endoplasmic reticulum membrane</location>
        <topology evidence="1">Single-pass membrane protein</topology>
    </subcellularLocation>
</comment>
<dbReference type="SUPFAM" id="SSF53756">
    <property type="entry name" value="UDP-Glycosyltransferase/glycogen phosphorylase"/>
    <property type="match status" value="1"/>
</dbReference>
<evidence type="ECO:0000313" key="6">
    <source>
        <dbReference type="EMBL" id="PIS09524.1"/>
    </source>
</evidence>
<dbReference type="GO" id="GO:0006488">
    <property type="term" value="P:dolichol-linked oligosaccharide biosynthetic process"/>
    <property type="evidence" value="ECO:0007669"/>
    <property type="project" value="InterPro"/>
</dbReference>
<keyword evidence="4" id="KW-1133">Transmembrane helix</keyword>
<name>A0A2H0WA27_9BACT</name>
<sequence>MKIGLITSRGGHLFQLYQIKDYWSHYNRFWVTFAGEDSKFLLKKERVYFGFYPESRNLINAFRNFFLAFKVLLKEKPNLLISAGAGIAPPFFYVGKLLGVKLIFIEPYDFIKYPSLSGRLVYPITDKILVQHKRQKRFYKKSQYWGGTI</sequence>
<comment type="caution">
    <text evidence="6">The sequence shown here is derived from an EMBL/GenBank/DDBJ whole genome shotgun (WGS) entry which is preliminary data.</text>
</comment>
<evidence type="ECO:0000313" key="7">
    <source>
        <dbReference type="Proteomes" id="UP000230093"/>
    </source>
</evidence>
<evidence type="ECO:0000256" key="4">
    <source>
        <dbReference type="ARBA" id="ARBA00022989"/>
    </source>
</evidence>
<evidence type="ECO:0000256" key="1">
    <source>
        <dbReference type="ARBA" id="ARBA00004389"/>
    </source>
</evidence>
<gene>
    <name evidence="6" type="ORF">COT75_01095</name>
</gene>
<dbReference type="Pfam" id="PF08660">
    <property type="entry name" value="Alg14"/>
    <property type="match status" value="1"/>
</dbReference>
<reference evidence="7" key="1">
    <citation type="submission" date="2017-09" db="EMBL/GenBank/DDBJ databases">
        <title>Depth-based differentiation of microbial function through sediment-hosted aquifers and enrichment of novel symbionts in the deep terrestrial subsurface.</title>
        <authorList>
            <person name="Probst A.J."/>
            <person name="Ladd B."/>
            <person name="Jarett J.K."/>
            <person name="Geller-Mcgrath D.E."/>
            <person name="Sieber C.M.K."/>
            <person name="Emerson J.B."/>
            <person name="Anantharaman K."/>
            <person name="Thomas B.C."/>
            <person name="Malmstrom R."/>
            <person name="Stieglmeier M."/>
            <person name="Klingl A."/>
            <person name="Woyke T."/>
            <person name="Ryan C.M."/>
            <person name="Banfield J.F."/>
        </authorList>
    </citation>
    <scope>NUCLEOTIDE SEQUENCE [LARGE SCALE GENOMIC DNA]</scope>
</reference>
<accession>A0A2H0WA27</accession>
<keyword evidence="2" id="KW-0812">Transmembrane</keyword>
<keyword evidence="5" id="KW-0472">Membrane</keyword>
<dbReference type="Gene3D" id="3.40.50.2000">
    <property type="entry name" value="Glycogen Phosphorylase B"/>
    <property type="match status" value="1"/>
</dbReference>
<evidence type="ECO:0000256" key="2">
    <source>
        <dbReference type="ARBA" id="ARBA00022692"/>
    </source>
</evidence>